<accession>A0A1G9VAA0</accession>
<evidence type="ECO:0000313" key="5">
    <source>
        <dbReference type="Proteomes" id="UP000199671"/>
    </source>
</evidence>
<dbReference type="Proteomes" id="UP000199671">
    <property type="component" value="Unassembled WGS sequence"/>
</dbReference>
<protein>
    <submittedName>
        <fullName evidence="4">DDE superfamily endonuclease</fullName>
    </submittedName>
</protein>
<dbReference type="RefSeq" id="WP_143008897.1">
    <property type="nucleotide sequence ID" value="NZ_FNHU01000005.1"/>
</dbReference>
<dbReference type="GO" id="GO:0004519">
    <property type="term" value="F:endonuclease activity"/>
    <property type="evidence" value="ECO:0007669"/>
    <property type="project" value="UniProtKB-KW"/>
</dbReference>
<keyword evidence="4" id="KW-0540">Nuclease</keyword>
<keyword evidence="4" id="KW-0255">Endonuclease</keyword>
<dbReference type="Pfam" id="PF13359">
    <property type="entry name" value="DDE_Tnp_4"/>
    <property type="match status" value="1"/>
</dbReference>
<evidence type="ECO:0000256" key="2">
    <source>
        <dbReference type="ARBA" id="ARBA00022723"/>
    </source>
</evidence>
<proteinExistence type="predicted"/>
<dbReference type="InterPro" id="IPR027806">
    <property type="entry name" value="HARBI1_dom"/>
</dbReference>
<name>A0A1G9VAA0_9ACTO</name>
<dbReference type="AlphaFoldDB" id="A0A1G9VAA0"/>
<comment type="cofactor">
    <cofactor evidence="1">
        <name>a divalent metal cation</name>
        <dbReference type="ChEBI" id="CHEBI:60240"/>
    </cofactor>
</comment>
<organism evidence="4 5">
    <name type="scientific">Actinomyces ruminicola</name>
    <dbReference type="NCBI Taxonomy" id="332524"/>
    <lineage>
        <taxon>Bacteria</taxon>
        <taxon>Bacillati</taxon>
        <taxon>Actinomycetota</taxon>
        <taxon>Actinomycetes</taxon>
        <taxon>Actinomycetales</taxon>
        <taxon>Actinomycetaceae</taxon>
        <taxon>Actinomyces</taxon>
    </lineage>
</organism>
<evidence type="ECO:0000313" key="4">
    <source>
        <dbReference type="EMBL" id="SDM69099.1"/>
    </source>
</evidence>
<feature type="non-terminal residue" evidence="4">
    <location>
        <position position="1"/>
    </location>
</feature>
<feature type="domain" description="DDE Tnp4" evidence="3">
    <location>
        <begin position="3"/>
        <end position="110"/>
    </location>
</feature>
<sequence>PLPASVHDAAALRASGLLDVPPQDLPDGQAPPTHIGDKGYIGLGMITPVRKQPDRPLRKSDKIQNTSVNRIRYVVERAIANLKTWRVLHTGYRRPIQTFPQTITAVLALTFTYTP</sequence>
<reference evidence="4 5" key="1">
    <citation type="submission" date="2016-10" db="EMBL/GenBank/DDBJ databases">
        <authorList>
            <person name="de Groot N.N."/>
        </authorList>
    </citation>
    <scope>NUCLEOTIDE SEQUENCE [LARGE SCALE GENOMIC DNA]</scope>
    <source>
        <strain evidence="4 5">KPR-7B</strain>
    </source>
</reference>
<keyword evidence="4" id="KW-0378">Hydrolase</keyword>
<evidence type="ECO:0000256" key="1">
    <source>
        <dbReference type="ARBA" id="ARBA00001968"/>
    </source>
</evidence>
<keyword evidence="2" id="KW-0479">Metal-binding</keyword>
<dbReference type="EMBL" id="FNHU01000005">
    <property type="protein sequence ID" value="SDM69099.1"/>
    <property type="molecule type" value="Genomic_DNA"/>
</dbReference>
<dbReference type="OrthoDB" id="3255673at2"/>
<evidence type="ECO:0000259" key="3">
    <source>
        <dbReference type="Pfam" id="PF13359"/>
    </source>
</evidence>
<dbReference type="GO" id="GO:0046872">
    <property type="term" value="F:metal ion binding"/>
    <property type="evidence" value="ECO:0007669"/>
    <property type="project" value="UniProtKB-KW"/>
</dbReference>
<gene>
    <name evidence="4" type="ORF">SAMN04487766_105172</name>
</gene>